<reference evidence="2" key="1">
    <citation type="submission" date="2019-08" db="EMBL/GenBank/DDBJ databases">
        <title>Genomic characterization of a novel candidate phylum (ARYD3) from a high temperature, high salinity tertiary oil reservoir in north central Oklahoma, USA.</title>
        <authorList>
            <person name="Youssef N.H."/>
            <person name="Yadav A."/>
            <person name="Elshahed M.S."/>
        </authorList>
    </citation>
    <scope>NUCLEOTIDE SEQUENCE [LARGE SCALE GENOMIC DNA]</scope>
    <source>
        <strain evidence="2">ARYD3</strain>
    </source>
</reference>
<evidence type="ECO:0000259" key="1">
    <source>
        <dbReference type="Pfam" id="PF01937"/>
    </source>
</evidence>
<dbReference type="InterPro" id="IPR014444">
    <property type="entry name" value="PH1575-like"/>
</dbReference>
<comment type="caution">
    <text evidence="2">The sequence shown here is derived from an EMBL/GenBank/DDBJ whole genome shotgun (WGS) entry which is preliminary data.</text>
</comment>
<sequence length="288" mass="33061">MRTTYECIPCAFKQGINVAKSLNMEEKKLKTMIQEILKYLSKMDYAETTPPELAKVVYEIIYKYTEVEDPFKQSKEYYNKKLLTIQDDLKKYLKNHNDFDELLKFVISGNIIDFGAIHDLSEEEIFKTIENIEDNMLSIDHSSLMEKAVKNANSIFYIGDNCGEIVFDKLFISYLKDSYKINKIYFGVRGGPIINDITREDALETGINELAEIYDTGVKAPGVLLDNLKKDFKDKLFEADLVIAKGQGNFESLSSIKRDNMFFLFMAKCSVVADKLGVKEKSLICKKI</sequence>
<keyword evidence="3" id="KW-1185">Reference proteome</keyword>
<dbReference type="Gene3D" id="3.40.50.10880">
    <property type="entry name" value="Uncharacterised protein PF01937, DUF89, domain 3"/>
    <property type="match status" value="1"/>
</dbReference>
<name>A0A5D0MND0_9BACT</name>
<dbReference type="AlphaFoldDB" id="A0A5D0MND0"/>
<evidence type="ECO:0000313" key="3">
    <source>
        <dbReference type="Proteomes" id="UP000324143"/>
    </source>
</evidence>
<accession>A0A5D0MND0</accession>
<evidence type="ECO:0000313" key="2">
    <source>
        <dbReference type="EMBL" id="TYB32099.1"/>
    </source>
</evidence>
<dbReference type="InterPro" id="IPR002791">
    <property type="entry name" value="ARMT1-like_metal-bd"/>
</dbReference>
<gene>
    <name evidence="2" type="ORF">FXF47_00515</name>
</gene>
<dbReference type="SUPFAM" id="SSF111321">
    <property type="entry name" value="AF1104-like"/>
    <property type="match status" value="1"/>
</dbReference>
<organism evidence="2 3">
    <name type="scientific">Candidatus Mcinerneyibacterium aminivorans</name>
    <dbReference type="NCBI Taxonomy" id="2703815"/>
    <lineage>
        <taxon>Bacteria</taxon>
        <taxon>Candidatus Macinerneyibacteriota</taxon>
        <taxon>Candidatus Mcinerneyibacteria</taxon>
        <taxon>Candidatus Mcinerneyibacteriales</taxon>
        <taxon>Candidatus Mcinerneyibacteriaceae</taxon>
        <taxon>Candidatus Mcinerneyibacterium</taxon>
    </lineage>
</organism>
<proteinExistence type="predicted"/>
<dbReference type="Gene3D" id="1.10.285.20">
    <property type="entry name" value="Uncharacterised protein PF01937, DUF89, domain 2"/>
    <property type="match status" value="1"/>
</dbReference>
<feature type="domain" description="Damage-control phosphatase ARMT1-like metal-binding" evidence="1">
    <location>
        <begin position="3"/>
        <end position="282"/>
    </location>
</feature>
<dbReference type="Pfam" id="PF01937">
    <property type="entry name" value="ARMT1-like_dom"/>
    <property type="match status" value="1"/>
</dbReference>
<dbReference type="EMBL" id="VSIX01000004">
    <property type="protein sequence ID" value="TYB32099.1"/>
    <property type="molecule type" value="Genomic_DNA"/>
</dbReference>
<dbReference type="PIRSF" id="PIRSF006593">
    <property type="entry name" value="UCP006593"/>
    <property type="match status" value="1"/>
</dbReference>
<dbReference type="Proteomes" id="UP000324143">
    <property type="component" value="Unassembled WGS sequence"/>
</dbReference>
<protein>
    <submittedName>
        <fullName evidence="2">DUF89 family protein</fullName>
    </submittedName>
</protein>
<dbReference type="InterPro" id="IPR036075">
    <property type="entry name" value="ARMT-1-like_metal-bd_sf"/>
</dbReference>